<proteinExistence type="predicted"/>
<comment type="caution">
    <text evidence="2">The sequence shown here is derived from an EMBL/GenBank/DDBJ whole genome shotgun (WGS) entry which is preliminary data.</text>
</comment>
<evidence type="ECO:0000313" key="2">
    <source>
        <dbReference type="EMBL" id="EUA09625.1"/>
    </source>
</evidence>
<sequence length="240" mass="25233">MLCQTSLLLRQLALRATSTGRPLIVVADDAQRWSPIVASAATGKLVEAVPEDVPEDAILVIEGQCPLAVPEVTVLTNDASRGADVELVDADDQYTFTLKTRSGLSARVRAVPTHEERRLLGVTISPPPAAPPRRGGSPPNRPHAPATPQPPSPPAPAAPRSSAPATPAGAPAKPQQRPEQTAQPAAPSGPLPRRRARPATANPAATEYPQSPAAKHASLCPRRQQHCTPARATSCARERR</sequence>
<evidence type="ECO:0000256" key="1">
    <source>
        <dbReference type="SAM" id="MobiDB-lite"/>
    </source>
</evidence>
<name>X7YTA3_MYCXE</name>
<feature type="compositionally biased region" description="Low complexity" evidence="1">
    <location>
        <begin position="158"/>
        <end position="174"/>
    </location>
</feature>
<reference evidence="2" key="1">
    <citation type="submission" date="2014-01" db="EMBL/GenBank/DDBJ databases">
        <authorList>
            <person name="Brown-Elliot B."/>
            <person name="Wallace R."/>
            <person name="Lenaerts A."/>
            <person name="Ordway D."/>
            <person name="DeGroote M.A."/>
            <person name="Parker T."/>
            <person name="Sizemore C."/>
            <person name="Tallon L.J."/>
            <person name="Sadzewicz L.K."/>
            <person name="Sengamalay N."/>
            <person name="Fraser C.M."/>
            <person name="Hine E."/>
            <person name="Shefchek K.A."/>
            <person name="Das S.P."/>
            <person name="Tettelin H."/>
        </authorList>
    </citation>
    <scope>NUCLEOTIDE SEQUENCE [LARGE SCALE GENOMIC DNA]</scope>
    <source>
        <strain evidence="2">4042</strain>
    </source>
</reference>
<feature type="compositionally biased region" description="Pro residues" evidence="1">
    <location>
        <begin position="139"/>
        <end position="157"/>
    </location>
</feature>
<feature type="region of interest" description="Disordered" evidence="1">
    <location>
        <begin position="117"/>
        <end position="240"/>
    </location>
</feature>
<dbReference type="PATRIC" id="fig|1299334.3.peg.9146"/>
<organism evidence="2">
    <name type="scientific">Mycobacterium xenopi 4042</name>
    <dbReference type="NCBI Taxonomy" id="1299334"/>
    <lineage>
        <taxon>Bacteria</taxon>
        <taxon>Bacillati</taxon>
        <taxon>Actinomycetota</taxon>
        <taxon>Actinomycetes</taxon>
        <taxon>Mycobacteriales</taxon>
        <taxon>Mycobacteriaceae</taxon>
        <taxon>Mycobacterium</taxon>
    </lineage>
</organism>
<dbReference type="AlphaFoldDB" id="X7YTA3"/>
<gene>
    <name evidence="2" type="ORF">I553_3709</name>
</gene>
<protein>
    <submittedName>
        <fullName evidence="2">Uncharacterized protein</fullName>
    </submittedName>
</protein>
<dbReference type="EMBL" id="JAOB01000089">
    <property type="protein sequence ID" value="EUA09625.1"/>
    <property type="molecule type" value="Genomic_DNA"/>
</dbReference>
<accession>X7YTA3</accession>